<feature type="non-terminal residue" evidence="3">
    <location>
        <position position="192"/>
    </location>
</feature>
<organism evidence="3 4">
    <name type="scientific">Hominilimicola fabiformis</name>
    <dbReference type="NCBI Taxonomy" id="2885356"/>
    <lineage>
        <taxon>Bacteria</taxon>
        <taxon>Bacillati</taxon>
        <taxon>Bacillota</taxon>
        <taxon>Clostridia</taxon>
        <taxon>Eubacteriales</taxon>
        <taxon>Oscillospiraceae</taxon>
        <taxon>Hominilimicola</taxon>
    </lineage>
</organism>
<keyword evidence="4" id="KW-1185">Reference proteome</keyword>
<dbReference type="AlphaFoldDB" id="A0AAE3DZM5"/>
<comment type="caution">
    <text evidence="3">The sequence shown here is derived from an EMBL/GenBank/DDBJ whole genome shotgun (WGS) entry which is preliminary data.</text>
</comment>
<dbReference type="Gene3D" id="3.90.220.20">
    <property type="entry name" value="DNA methylase specificity domains"/>
    <property type="match status" value="1"/>
</dbReference>
<keyword evidence="1" id="KW-0680">Restriction system</keyword>
<dbReference type="GO" id="GO:0004519">
    <property type="term" value="F:endonuclease activity"/>
    <property type="evidence" value="ECO:0007669"/>
    <property type="project" value="UniProtKB-KW"/>
</dbReference>
<dbReference type="SUPFAM" id="SSF116734">
    <property type="entry name" value="DNA methylase specificity domain"/>
    <property type="match status" value="1"/>
</dbReference>
<evidence type="ECO:0000313" key="4">
    <source>
        <dbReference type="Proteomes" id="UP001198242"/>
    </source>
</evidence>
<protein>
    <submittedName>
        <fullName evidence="3">Restriction endonuclease subunit S</fullName>
    </submittedName>
</protein>
<sequence>MKLNYKLGELIRNIDVKNKDLHCNNLKGLSMTKEFRASTSNIVGTDLSKYKIVAYKQFACDFMSAIRVHKMPIAFNSEMEEILVSPAYAVFEVIDENIILPEYLMMWFRRSEFDRYADFRSDAAIRGGYGWNELCETEIKLPSLEEQRKKVQAYKTITDRIELKKKINDNLLDSVQAIFRSWFVDYDPFDGV</sequence>
<keyword evidence="3" id="KW-0255">Endonuclease</keyword>
<accession>A0AAE3DZM5</accession>
<gene>
    <name evidence="3" type="ORF">LKE05_09035</name>
</gene>
<keyword evidence="3" id="KW-0540">Nuclease</keyword>
<evidence type="ECO:0000256" key="2">
    <source>
        <dbReference type="ARBA" id="ARBA00023125"/>
    </source>
</evidence>
<dbReference type="GO" id="GO:0009307">
    <property type="term" value="P:DNA restriction-modification system"/>
    <property type="evidence" value="ECO:0007669"/>
    <property type="project" value="UniProtKB-KW"/>
</dbReference>
<keyword evidence="2" id="KW-0238">DNA-binding</keyword>
<evidence type="ECO:0000256" key="1">
    <source>
        <dbReference type="ARBA" id="ARBA00022747"/>
    </source>
</evidence>
<reference evidence="3 4" key="1">
    <citation type="submission" date="2021-10" db="EMBL/GenBank/DDBJ databases">
        <title>Anaerobic single-cell dispensing facilitates the cultivation of human gut bacteria.</title>
        <authorList>
            <person name="Afrizal A."/>
        </authorList>
    </citation>
    <scope>NUCLEOTIDE SEQUENCE [LARGE SCALE GENOMIC DNA]</scope>
    <source>
        <strain evidence="3 4">CLA-AA-H232</strain>
    </source>
</reference>
<dbReference type="GO" id="GO:0003677">
    <property type="term" value="F:DNA binding"/>
    <property type="evidence" value="ECO:0007669"/>
    <property type="project" value="UniProtKB-KW"/>
</dbReference>
<dbReference type="InterPro" id="IPR044946">
    <property type="entry name" value="Restrct_endonuc_typeI_TRD_sf"/>
</dbReference>
<dbReference type="Proteomes" id="UP001198242">
    <property type="component" value="Unassembled WGS sequence"/>
</dbReference>
<proteinExistence type="predicted"/>
<evidence type="ECO:0000313" key="3">
    <source>
        <dbReference type="EMBL" id="MCC2210928.1"/>
    </source>
</evidence>
<name>A0AAE3DZM5_9FIRM</name>
<dbReference type="EMBL" id="JAJEQM010000011">
    <property type="protein sequence ID" value="MCC2210928.1"/>
    <property type="molecule type" value="Genomic_DNA"/>
</dbReference>
<keyword evidence="3" id="KW-0378">Hydrolase</keyword>